<evidence type="ECO:0000259" key="2">
    <source>
        <dbReference type="PROSITE" id="PS50076"/>
    </source>
</evidence>
<dbReference type="PRINTS" id="PR00625">
    <property type="entry name" value="JDOMAIN"/>
</dbReference>
<dbReference type="InterPro" id="IPR036869">
    <property type="entry name" value="J_dom_sf"/>
</dbReference>
<feature type="domain" description="J" evidence="2">
    <location>
        <begin position="38"/>
        <end position="102"/>
    </location>
</feature>
<dbReference type="InterPro" id="IPR001623">
    <property type="entry name" value="DnaJ_domain"/>
</dbReference>
<dbReference type="AlphaFoldDB" id="A0A0K9P4Q3"/>
<dbReference type="CDD" id="cd06257">
    <property type="entry name" value="DnaJ"/>
    <property type="match status" value="1"/>
</dbReference>
<dbReference type="Gene3D" id="1.10.287.110">
    <property type="entry name" value="DnaJ domain"/>
    <property type="match status" value="1"/>
</dbReference>
<feature type="region of interest" description="Disordered" evidence="1">
    <location>
        <begin position="118"/>
        <end position="145"/>
    </location>
</feature>
<organism evidence="3 4">
    <name type="scientific">Zostera marina</name>
    <name type="common">Eelgrass</name>
    <dbReference type="NCBI Taxonomy" id="29655"/>
    <lineage>
        <taxon>Eukaryota</taxon>
        <taxon>Viridiplantae</taxon>
        <taxon>Streptophyta</taxon>
        <taxon>Embryophyta</taxon>
        <taxon>Tracheophyta</taxon>
        <taxon>Spermatophyta</taxon>
        <taxon>Magnoliopsida</taxon>
        <taxon>Liliopsida</taxon>
        <taxon>Zosteraceae</taxon>
        <taxon>Zostera</taxon>
    </lineage>
</organism>
<dbReference type="Proteomes" id="UP000036987">
    <property type="component" value="Unassembled WGS sequence"/>
</dbReference>
<dbReference type="PANTHER" id="PTHR44137:SF13">
    <property type="entry name" value="CHAPERONE DNAJ-DOMAIN SUPERFAMILY PROTEIN"/>
    <property type="match status" value="1"/>
</dbReference>
<dbReference type="PROSITE" id="PS50076">
    <property type="entry name" value="DNAJ_2"/>
    <property type="match status" value="1"/>
</dbReference>
<comment type="caution">
    <text evidence="3">The sequence shown here is derived from an EMBL/GenBank/DDBJ whole genome shotgun (WGS) entry which is preliminary data.</text>
</comment>
<dbReference type="PANTHER" id="PTHR44137">
    <property type="entry name" value="BNAC03G44070D PROTEIN"/>
    <property type="match status" value="1"/>
</dbReference>
<sequence>MEDDYKAKLAEEICSISKLFVSCTHKIRRYPHKPAFVDWYLILQIREDSGIDEISKRYRKLALQLHPDKNKHSSATAAFRLVSEAYKCLIDEGTRKAFNAERCNNICTNCINKTSPMKPNMAKTNRRTHGDETDMKRTRMGNQHSKASRYDYPIFKPSENSDSSSSDINQIKIIRNQLFKKRNRMRQSDYPIFEIR</sequence>
<dbReference type="Pfam" id="PF00226">
    <property type="entry name" value="DnaJ"/>
    <property type="match status" value="1"/>
</dbReference>
<feature type="compositionally biased region" description="Basic and acidic residues" evidence="1">
    <location>
        <begin position="128"/>
        <end position="137"/>
    </location>
</feature>
<dbReference type="SUPFAM" id="SSF46565">
    <property type="entry name" value="Chaperone J-domain"/>
    <property type="match status" value="1"/>
</dbReference>
<dbReference type="SMART" id="SM00271">
    <property type="entry name" value="DnaJ"/>
    <property type="match status" value="1"/>
</dbReference>
<accession>A0A0K9P4Q3</accession>
<dbReference type="STRING" id="29655.A0A0K9P4Q3"/>
<dbReference type="EMBL" id="LFYR01001258">
    <property type="protein sequence ID" value="KMZ63197.1"/>
    <property type="molecule type" value="Genomic_DNA"/>
</dbReference>
<protein>
    <recommendedName>
        <fullName evidence="2">J domain-containing protein</fullName>
    </recommendedName>
</protein>
<dbReference type="GO" id="GO:0005783">
    <property type="term" value="C:endoplasmic reticulum"/>
    <property type="evidence" value="ECO:0007669"/>
    <property type="project" value="UniProtKB-ARBA"/>
</dbReference>
<keyword evidence="4" id="KW-1185">Reference proteome</keyword>
<name>A0A0K9P4Q3_ZOSMR</name>
<dbReference type="OrthoDB" id="10250354at2759"/>
<evidence type="ECO:0000313" key="3">
    <source>
        <dbReference type="EMBL" id="KMZ63197.1"/>
    </source>
</evidence>
<evidence type="ECO:0000256" key="1">
    <source>
        <dbReference type="SAM" id="MobiDB-lite"/>
    </source>
</evidence>
<reference evidence="4" key="1">
    <citation type="journal article" date="2016" name="Nature">
        <title>The genome of the seagrass Zostera marina reveals angiosperm adaptation to the sea.</title>
        <authorList>
            <person name="Olsen J.L."/>
            <person name="Rouze P."/>
            <person name="Verhelst B."/>
            <person name="Lin Y.-C."/>
            <person name="Bayer T."/>
            <person name="Collen J."/>
            <person name="Dattolo E."/>
            <person name="De Paoli E."/>
            <person name="Dittami S."/>
            <person name="Maumus F."/>
            <person name="Michel G."/>
            <person name="Kersting A."/>
            <person name="Lauritano C."/>
            <person name="Lohaus R."/>
            <person name="Toepel M."/>
            <person name="Tonon T."/>
            <person name="Vanneste K."/>
            <person name="Amirebrahimi M."/>
            <person name="Brakel J."/>
            <person name="Bostroem C."/>
            <person name="Chovatia M."/>
            <person name="Grimwood J."/>
            <person name="Jenkins J.W."/>
            <person name="Jueterbock A."/>
            <person name="Mraz A."/>
            <person name="Stam W.T."/>
            <person name="Tice H."/>
            <person name="Bornberg-Bauer E."/>
            <person name="Green P.J."/>
            <person name="Pearson G.A."/>
            <person name="Procaccini G."/>
            <person name="Duarte C.M."/>
            <person name="Schmutz J."/>
            <person name="Reusch T.B.H."/>
            <person name="Van de Peer Y."/>
        </authorList>
    </citation>
    <scope>NUCLEOTIDE SEQUENCE [LARGE SCALE GENOMIC DNA]</scope>
    <source>
        <strain evidence="4">cv. Finnish</strain>
    </source>
</reference>
<gene>
    <name evidence="3" type="ORF">ZOSMA_41G00400</name>
</gene>
<evidence type="ECO:0000313" key="4">
    <source>
        <dbReference type="Proteomes" id="UP000036987"/>
    </source>
</evidence>
<proteinExistence type="predicted"/>